<keyword evidence="2" id="KW-1003">Cell membrane</keyword>
<dbReference type="EMBL" id="NEVH01009068">
    <property type="protein sequence ID" value="PNF34043.1"/>
    <property type="molecule type" value="Genomic_DNA"/>
</dbReference>
<accession>A0A2J7QZP2</accession>
<keyword evidence="7" id="KW-0472">Membrane</keyword>
<dbReference type="PANTHER" id="PTHR21137">
    <property type="entry name" value="ODORANT RECEPTOR"/>
    <property type="match status" value="1"/>
</dbReference>
<dbReference type="STRING" id="105785.A0A2J7QZP2"/>
<keyword evidence="6" id="KW-1133">Transmembrane helix</keyword>
<keyword evidence="3" id="KW-0716">Sensory transduction</keyword>
<dbReference type="AlphaFoldDB" id="A0A2J7QZP2"/>
<evidence type="ECO:0000313" key="10">
    <source>
        <dbReference type="EMBL" id="PNF34043.1"/>
    </source>
</evidence>
<evidence type="ECO:0000256" key="8">
    <source>
        <dbReference type="ARBA" id="ARBA00023170"/>
    </source>
</evidence>
<dbReference type="Proteomes" id="UP000235965">
    <property type="component" value="Unassembled WGS sequence"/>
</dbReference>
<evidence type="ECO:0000313" key="11">
    <source>
        <dbReference type="Proteomes" id="UP000235965"/>
    </source>
</evidence>
<dbReference type="InterPro" id="IPR004117">
    <property type="entry name" value="7tm6_olfct_rcpt"/>
</dbReference>
<keyword evidence="4" id="KW-0812">Transmembrane</keyword>
<keyword evidence="11" id="KW-1185">Reference proteome</keyword>
<reference evidence="10 11" key="1">
    <citation type="submission" date="2017-12" db="EMBL/GenBank/DDBJ databases">
        <title>Hemimetabolous genomes reveal molecular basis of termite eusociality.</title>
        <authorList>
            <person name="Harrison M.C."/>
            <person name="Jongepier E."/>
            <person name="Robertson H.M."/>
            <person name="Arning N."/>
            <person name="Bitard-Feildel T."/>
            <person name="Chao H."/>
            <person name="Childers C.P."/>
            <person name="Dinh H."/>
            <person name="Doddapaneni H."/>
            <person name="Dugan S."/>
            <person name="Gowin J."/>
            <person name="Greiner C."/>
            <person name="Han Y."/>
            <person name="Hu H."/>
            <person name="Hughes D.S.T."/>
            <person name="Huylmans A.-K."/>
            <person name="Kemena C."/>
            <person name="Kremer L.P.M."/>
            <person name="Lee S.L."/>
            <person name="Lopez-Ezquerra A."/>
            <person name="Mallet L."/>
            <person name="Monroy-Kuhn J.M."/>
            <person name="Moser A."/>
            <person name="Murali S.C."/>
            <person name="Muzny D.M."/>
            <person name="Otani S."/>
            <person name="Piulachs M.-D."/>
            <person name="Poelchau M."/>
            <person name="Qu J."/>
            <person name="Schaub F."/>
            <person name="Wada-Katsumata A."/>
            <person name="Worley K.C."/>
            <person name="Xie Q."/>
            <person name="Ylla G."/>
            <person name="Poulsen M."/>
            <person name="Gibbs R.A."/>
            <person name="Schal C."/>
            <person name="Richards S."/>
            <person name="Belles X."/>
            <person name="Korb J."/>
            <person name="Bornberg-Bauer E."/>
        </authorList>
    </citation>
    <scope>NUCLEOTIDE SEQUENCE [LARGE SCALE GENOMIC DNA]</scope>
    <source>
        <tissue evidence="10">Whole body</tissue>
    </source>
</reference>
<sequence>MQVVSDPVHLPRQISFLAFVVLELGLHCWYADSLTAQSEALCQAAYSSQWFQESTSVQRSVSIIMMRAQRPTRLTVGPFSTLSLELFGAIMQTSYSYLALLRRVHFGK</sequence>
<evidence type="ECO:0000256" key="1">
    <source>
        <dbReference type="ARBA" id="ARBA00004651"/>
    </source>
</evidence>
<name>A0A2J7QZP2_9NEOP</name>
<keyword evidence="5" id="KW-0552">Olfaction</keyword>
<evidence type="ECO:0000256" key="5">
    <source>
        <dbReference type="ARBA" id="ARBA00022725"/>
    </source>
</evidence>
<dbReference type="Pfam" id="PF02949">
    <property type="entry name" value="7tm_6"/>
    <property type="match status" value="1"/>
</dbReference>
<evidence type="ECO:0000256" key="7">
    <source>
        <dbReference type="ARBA" id="ARBA00023136"/>
    </source>
</evidence>
<keyword evidence="8" id="KW-0675">Receptor</keyword>
<dbReference type="PANTHER" id="PTHR21137:SF35">
    <property type="entry name" value="ODORANT RECEPTOR 19A-RELATED"/>
    <property type="match status" value="1"/>
</dbReference>
<dbReference type="InParanoid" id="A0A2J7QZP2"/>
<dbReference type="GO" id="GO:0007165">
    <property type="term" value="P:signal transduction"/>
    <property type="evidence" value="ECO:0007669"/>
    <property type="project" value="UniProtKB-KW"/>
</dbReference>
<protein>
    <submittedName>
        <fullName evidence="10">Uncharacterized protein</fullName>
    </submittedName>
</protein>
<dbReference type="OrthoDB" id="8185860at2759"/>
<evidence type="ECO:0000256" key="3">
    <source>
        <dbReference type="ARBA" id="ARBA00022606"/>
    </source>
</evidence>
<gene>
    <name evidence="10" type="ORF">B7P43_G03486</name>
</gene>
<organism evidence="10 11">
    <name type="scientific">Cryptotermes secundus</name>
    <dbReference type="NCBI Taxonomy" id="105785"/>
    <lineage>
        <taxon>Eukaryota</taxon>
        <taxon>Metazoa</taxon>
        <taxon>Ecdysozoa</taxon>
        <taxon>Arthropoda</taxon>
        <taxon>Hexapoda</taxon>
        <taxon>Insecta</taxon>
        <taxon>Pterygota</taxon>
        <taxon>Neoptera</taxon>
        <taxon>Polyneoptera</taxon>
        <taxon>Dictyoptera</taxon>
        <taxon>Blattodea</taxon>
        <taxon>Blattoidea</taxon>
        <taxon>Termitoidae</taxon>
        <taxon>Kalotermitidae</taxon>
        <taxon>Cryptotermitinae</taxon>
        <taxon>Cryptotermes</taxon>
    </lineage>
</organism>
<evidence type="ECO:0000256" key="4">
    <source>
        <dbReference type="ARBA" id="ARBA00022692"/>
    </source>
</evidence>
<evidence type="ECO:0000256" key="6">
    <source>
        <dbReference type="ARBA" id="ARBA00022989"/>
    </source>
</evidence>
<dbReference type="GO" id="GO:0004984">
    <property type="term" value="F:olfactory receptor activity"/>
    <property type="evidence" value="ECO:0007669"/>
    <property type="project" value="InterPro"/>
</dbReference>
<proteinExistence type="predicted"/>
<comment type="caution">
    <text evidence="10">The sequence shown here is derived from an EMBL/GenBank/DDBJ whole genome shotgun (WGS) entry which is preliminary data.</text>
</comment>
<comment type="subcellular location">
    <subcellularLocation>
        <location evidence="1">Cell membrane</location>
        <topology evidence="1">Multi-pass membrane protein</topology>
    </subcellularLocation>
</comment>
<keyword evidence="9" id="KW-0807">Transducer</keyword>
<dbReference type="GO" id="GO:0005549">
    <property type="term" value="F:odorant binding"/>
    <property type="evidence" value="ECO:0007669"/>
    <property type="project" value="InterPro"/>
</dbReference>
<evidence type="ECO:0000256" key="9">
    <source>
        <dbReference type="ARBA" id="ARBA00023224"/>
    </source>
</evidence>
<evidence type="ECO:0000256" key="2">
    <source>
        <dbReference type="ARBA" id="ARBA00022475"/>
    </source>
</evidence>
<dbReference type="GO" id="GO:0005886">
    <property type="term" value="C:plasma membrane"/>
    <property type="evidence" value="ECO:0007669"/>
    <property type="project" value="UniProtKB-SubCell"/>
</dbReference>